<comment type="similarity">
    <text evidence="3">Belongs to the UDP-glucose/GDP-mannose dehydrogenase family.</text>
</comment>
<gene>
    <name evidence="6" type="ORF">ACFPRC_12710</name>
</gene>
<dbReference type="InterPro" id="IPR014027">
    <property type="entry name" value="UDP-Glc/GDP-Man_DH_C"/>
</dbReference>
<dbReference type="Pfam" id="PF03721">
    <property type="entry name" value="UDPG_MGDP_dh_N"/>
    <property type="match status" value="1"/>
</dbReference>
<dbReference type="Pfam" id="PF00984">
    <property type="entry name" value="UDPG_MGDP_dh"/>
    <property type="match status" value="1"/>
</dbReference>
<dbReference type="NCBIfam" id="TIGR03026">
    <property type="entry name" value="NDP-sugDHase"/>
    <property type="match status" value="1"/>
</dbReference>
<dbReference type="PANTHER" id="PTHR43491">
    <property type="entry name" value="UDP-N-ACETYL-D-MANNOSAMINE DEHYDROGENASE"/>
    <property type="match status" value="1"/>
</dbReference>
<dbReference type="RefSeq" id="WP_271320139.1">
    <property type="nucleotide sequence ID" value="NZ_BAAATN010000004.1"/>
</dbReference>
<evidence type="ECO:0000256" key="3">
    <source>
        <dbReference type="PIRNR" id="PIRNR000124"/>
    </source>
</evidence>
<evidence type="ECO:0000256" key="1">
    <source>
        <dbReference type="ARBA" id="ARBA00023002"/>
    </source>
</evidence>
<dbReference type="PIRSF" id="PIRSF000124">
    <property type="entry name" value="UDPglc_GDPman_dh"/>
    <property type="match status" value="1"/>
</dbReference>
<keyword evidence="2" id="KW-0520">NAD</keyword>
<evidence type="ECO:0000313" key="6">
    <source>
        <dbReference type="EMBL" id="MFC5015739.1"/>
    </source>
</evidence>
<dbReference type="PIRSF" id="PIRSF500136">
    <property type="entry name" value="UDP_ManNAc_DH"/>
    <property type="match status" value="1"/>
</dbReference>
<dbReference type="InterPro" id="IPR017476">
    <property type="entry name" value="UDP-Glc/GDP-Man"/>
</dbReference>
<dbReference type="InterPro" id="IPR028359">
    <property type="entry name" value="UDP_ManNAc/GlcNAc_DH"/>
</dbReference>
<dbReference type="InterPro" id="IPR036220">
    <property type="entry name" value="UDP-Glc/GDP-Man_DH_C_sf"/>
</dbReference>
<dbReference type="SUPFAM" id="SSF48179">
    <property type="entry name" value="6-phosphogluconate dehydrogenase C-terminal domain-like"/>
    <property type="match status" value="1"/>
</dbReference>
<sequence>MSSFAGSDVSALTVAVVGLGYVGLPTALALSDAGATVIGVDSSPARLRAVARGAVDLLPLHHAQLACASAGDRFRLTSDATAVSTADAVVICVPTPVDARREPGLTALSAACASVVEHAVPGQLIVLTSTSYVGTTRDLLLEPLRSRGFTVDEDVYVAFAPERIDPGNEHHTPERTPRLVGGAGPRSSGAAAALLAPTASLVRTVPDPETAEMAKLWENTYRAVNIALANELADACASLGLAPAPVIEAAATKPYGFMPFYPGPGVGGHCIPCDPHYLLWQLGKVRQQAPLVATALAANSGRPARITERALDLLAASAVPARGARVLLIGVAYKEGVADVRESPALEILAGLAAAGADVAYCDPLVPSLRVGTDALRHVPDPHGRPWDLVVLHTVHAVHDLTWLSAVDAPPVLDTRQRGPLPRAASGSGALPPAEVTA</sequence>
<feature type="region of interest" description="Disordered" evidence="4">
    <location>
        <begin position="164"/>
        <end position="183"/>
    </location>
</feature>
<organism evidence="6 7">
    <name type="scientific">Streptomyces lienomycini</name>
    <dbReference type="NCBI Taxonomy" id="284035"/>
    <lineage>
        <taxon>Bacteria</taxon>
        <taxon>Bacillati</taxon>
        <taxon>Actinomycetota</taxon>
        <taxon>Actinomycetes</taxon>
        <taxon>Kitasatosporales</taxon>
        <taxon>Streptomycetaceae</taxon>
        <taxon>Streptomyces</taxon>
    </lineage>
</organism>
<dbReference type="InterPro" id="IPR008927">
    <property type="entry name" value="6-PGluconate_DH-like_C_sf"/>
</dbReference>
<reference evidence="7" key="1">
    <citation type="journal article" date="2019" name="Int. J. Syst. Evol. Microbiol.">
        <title>The Global Catalogue of Microorganisms (GCM) 10K type strain sequencing project: providing services to taxonomists for standard genome sequencing and annotation.</title>
        <authorList>
            <consortium name="The Broad Institute Genomics Platform"/>
            <consortium name="The Broad Institute Genome Sequencing Center for Infectious Disease"/>
            <person name="Wu L."/>
            <person name="Ma J."/>
        </authorList>
    </citation>
    <scope>NUCLEOTIDE SEQUENCE [LARGE SCALE GENOMIC DNA]</scope>
    <source>
        <strain evidence="7">CGMCC 4.1542</strain>
    </source>
</reference>
<evidence type="ECO:0000256" key="2">
    <source>
        <dbReference type="ARBA" id="ARBA00023027"/>
    </source>
</evidence>
<dbReference type="InterPro" id="IPR001732">
    <property type="entry name" value="UDP-Glc/GDP-Man_DH_N"/>
</dbReference>
<dbReference type="EMBL" id="JBHSJO010000001">
    <property type="protein sequence ID" value="MFC5015739.1"/>
    <property type="molecule type" value="Genomic_DNA"/>
</dbReference>
<evidence type="ECO:0000256" key="4">
    <source>
        <dbReference type="SAM" id="MobiDB-lite"/>
    </source>
</evidence>
<name>A0ABV9WR84_9ACTN</name>
<dbReference type="Proteomes" id="UP001595855">
    <property type="component" value="Unassembled WGS sequence"/>
</dbReference>
<keyword evidence="1" id="KW-0560">Oxidoreductase</keyword>
<dbReference type="InterPro" id="IPR014026">
    <property type="entry name" value="UDP-Glc/GDP-Man_DH_dimer"/>
</dbReference>
<dbReference type="Pfam" id="PF03720">
    <property type="entry name" value="UDPG_MGDP_dh_C"/>
    <property type="match status" value="1"/>
</dbReference>
<protein>
    <submittedName>
        <fullName evidence="6">Nucleotide sugar dehydrogenase</fullName>
    </submittedName>
</protein>
<dbReference type="SMART" id="SM00984">
    <property type="entry name" value="UDPG_MGDP_dh_C"/>
    <property type="match status" value="1"/>
</dbReference>
<evidence type="ECO:0000259" key="5">
    <source>
        <dbReference type="SMART" id="SM00984"/>
    </source>
</evidence>
<dbReference type="InterPro" id="IPR036291">
    <property type="entry name" value="NAD(P)-bd_dom_sf"/>
</dbReference>
<dbReference type="SUPFAM" id="SSF51735">
    <property type="entry name" value="NAD(P)-binding Rossmann-fold domains"/>
    <property type="match status" value="1"/>
</dbReference>
<evidence type="ECO:0000313" key="7">
    <source>
        <dbReference type="Proteomes" id="UP001595855"/>
    </source>
</evidence>
<dbReference type="PANTHER" id="PTHR43491:SF1">
    <property type="entry name" value="UDP-N-ACETYL-D-MANNOSAMINE DEHYDROGENASE"/>
    <property type="match status" value="1"/>
</dbReference>
<accession>A0ABV9WR84</accession>
<keyword evidence="7" id="KW-1185">Reference proteome</keyword>
<dbReference type="Gene3D" id="3.40.50.720">
    <property type="entry name" value="NAD(P)-binding Rossmann-like Domain"/>
    <property type="match status" value="2"/>
</dbReference>
<feature type="domain" description="UDP-glucose/GDP-mannose dehydrogenase C-terminal" evidence="5">
    <location>
        <begin position="327"/>
        <end position="420"/>
    </location>
</feature>
<feature type="compositionally biased region" description="Basic and acidic residues" evidence="4">
    <location>
        <begin position="164"/>
        <end position="177"/>
    </location>
</feature>
<dbReference type="SUPFAM" id="SSF52413">
    <property type="entry name" value="UDP-glucose/GDP-mannose dehydrogenase C-terminal domain"/>
    <property type="match status" value="1"/>
</dbReference>
<feature type="region of interest" description="Disordered" evidence="4">
    <location>
        <begin position="415"/>
        <end position="438"/>
    </location>
</feature>
<proteinExistence type="inferred from homology"/>
<comment type="caution">
    <text evidence="6">The sequence shown here is derived from an EMBL/GenBank/DDBJ whole genome shotgun (WGS) entry which is preliminary data.</text>
</comment>